<dbReference type="PROSITE" id="PS50158">
    <property type="entry name" value="ZF_CCHC"/>
    <property type="match status" value="1"/>
</dbReference>
<feature type="compositionally biased region" description="Low complexity" evidence="2">
    <location>
        <begin position="24"/>
        <end position="48"/>
    </location>
</feature>
<dbReference type="InterPro" id="IPR001878">
    <property type="entry name" value="Znf_CCHC"/>
</dbReference>
<evidence type="ECO:0000259" key="3">
    <source>
        <dbReference type="PROSITE" id="PS50158"/>
    </source>
</evidence>
<sequence length="135" mass="13681">MEREGSSRARLAGNLGDSFGGGRSAFRGGSSSPSQSYAQSSASAPPSGHGQQQGSRFRLGQGSRESHHQECYGCGMRGHIQRECRASRQGVGRGTTQSSSPTAATSSAHPPAGGYSTPAGRGTARDGAQSLGGPD</sequence>
<feature type="region of interest" description="Disordered" evidence="2">
    <location>
        <begin position="1"/>
        <end position="70"/>
    </location>
</feature>
<feature type="domain" description="CCHC-type" evidence="3">
    <location>
        <begin position="71"/>
        <end position="85"/>
    </location>
</feature>
<evidence type="ECO:0000256" key="2">
    <source>
        <dbReference type="SAM" id="MobiDB-lite"/>
    </source>
</evidence>
<protein>
    <submittedName>
        <fullName evidence="4">Serine/arginine-rich splicing factor RSZ22-like</fullName>
    </submittedName>
</protein>
<dbReference type="PaxDb" id="4097-A0A1S4AT05"/>
<keyword evidence="1" id="KW-0862">Zinc</keyword>
<dbReference type="AlphaFoldDB" id="A0A1S4AT05"/>
<gene>
    <name evidence="4" type="primary">LOC107800964</name>
</gene>
<keyword evidence="1" id="KW-0479">Metal-binding</keyword>
<dbReference type="SUPFAM" id="SSF57756">
    <property type="entry name" value="Retrovirus zinc finger-like domains"/>
    <property type="match status" value="1"/>
</dbReference>
<dbReference type="GO" id="GO:0003676">
    <property type="term" value="F:nucleic acid binding"/>
    <property type="evidence" value="ECO:0007669"/>
    <property type="project" value="InterPro"/>
</dbReference>
<dbReference type="InterPro" id="IPR036875">
    <property type="entry name" value="Znf_CCHC_sf"/>
</dbReference>
<dbReference type="Gene3D" id="4.10.60.10">
    <property type="entry name" value="Zinc finger, CCHC-type"/>
    <property type="match status" value="1"/>
</dbReference>
<accession>A0A1S4AT05</accession>
<reference evidence="4" key="1">
    <citation type="submission" date="2025-08" db="UniProtKB">
        <authorList>
            <consortium name="RefSeq"/>
        </authorList>
    </citation>
    <scope>IDENTIFICATION</scope>
</reference>
<dbReference type="OrthoDB" id="1751882at2759"/>
<dbReference type="GO" id="GO:0008270">
    <property type="term" value="F:zinc ion binding"/>
    <property type="evidence" value="ECO:0007669"/>
    <property type="project" value="UniProtKB-KW"/>
</dbReference>
<evidence type="ECO:0000313" key="4">
    <source>
        <dbReference type="RefSeq" id="XP_016479721.1"/>
    </source>
</evidence>
<keyword evidence="1" id="KW-0863">Zinc-finger</keyword>
<organism evidence="4">
    <name type="scientific">Nicotiana tabacum</name>
    <name type="common">Common tobacco</name>
    <dbReference type="NCBI Taxonomy" id="4097"/>
    <lineage>
        <taxon>Eukaryota</taxon>
        <taxon>Viridiplantae</taxon>
        <taxon>Streptophyta</taxon>
        <taxon>Embryophyta</taxon>
        <taxon>Tracheophyta</taxon>
        <taxon>Spermatophyta</taxon>
        <taxon>Magnoliopsida</taxon>
        <taxon>eudicotyledons</taxon>
        <taxon>Gunneridae</taxon>
        <taxon>Pentapetalae</taxon>
        <taxon>asterids</taxon>
        <taxon>lamiids</taxon>
        <taxon>Solanales</taxon>
        <taxon>Solanaceae</taxon>
        <taxon>Nicotianoideae</taxon>
        <taxon>Nicotianeae</taxon>
        <taxon>Nicotiana</taxon>
    </lineage>
</organism>
<dbReference type="KEGG" id="nta:107800964"/>
<evidence type="ECO:0000256" key="1">
    <source>
        <dbReference type="PROSITE-ProRule" id="PRU00047"/>
    </source>
</evidence>
<dbReference type="RefSeq" id="XP_016479721.1">
    <property type="nucleotide sequence ID" value="XM_016624235.1"/>
</dbReference>
<feature type="region of interest" description="Disordered" evidence="2">
    <location>
        <begin position="84"/>
        <end position="135"/>
    </location>
</feature>
<feature type="compositionally biased region" description="Low complexity" evidence="2">
    <location>
        <begin position="95"/>
        <end position="112"/>
    </location>
</feature>
<name>A0A1S4AT05_TOBAC</name>
<proteinExistence type="predicted"/>